<evidence type="ECO:0000313" key="2">
    <source>
        <dbReference type="EMBL" id="ATC89034.1"/>
    </source>
</evidence>
<dbReference type="Proteomes" id="UP000016505">
    <property type="component" value="Plasmid unnamed"/>
</dbReference>
<dbReference type="AlphaFoldDB" id="A0A290SA64"/>
<keyword evidence="1" id="KW-0472">Membrane</keyword>
<feature type="transmembrane region" description="Helical" evidence="1">
    <location>
        <begin position="31"/>
        <end position="48"/>
    </location>
</feature>
<accession>A0A290SA64</accession>
<keyword evidence="1" id="KW-1133">Transmembrane helix</keyword>
<keyword evidence="1" id="KW-0812">Transmembrane</keyword>
<dbReference type="KEGG" id="part:PARC_p0066"/>
<organism evidence="2 3">
    <name type="scientific">Pseudoalteromonas arctica A 37-1-2</name>
    <dbReference type="NCBI Taxonomy" id="1117313"/>
    <lineage>
        <taxon>Bacteria</taxon>
        <taxon>Pseudomonadati</taxon>
        <taxon>Pseudomonadota</taxon>
        <taxon>Gammaproteobacteria</taxon>
        <taxon>Alteromonadales</taxon>
        <taxon>Pseudoalteromonadaceae</taxon>
        <taxon>Pseudoalteromonas</taxon>
    </lineage>
</organism>
<geneLocation type="plasmid" evidence="2">
    <name>unnamed</name>
</geneLocation>
<sequence>MFITRVLKSDKLMSNISLEAWKSVKQIQQKYDYFILGLSSALFAYLGAKFEPEAFSFSQNSFEIFALVFFANSILFGIMRLESDIAVQSNDLRQAQAQEKLDVVNKILASPYRNINLDTGNETSKAEALKSKQILSEFIYSINEHGKELANNYTFKFKVRNYSLYFGFILLIFSKFIGIYQAQ</sequence>
<evidence type="ECO:0000256" key="1">
    <source>
        <dbReference type="SAM" id="Phobius"/>
    </source>
</evidence>
<dbReference type="EMBL" id="CP011027">
    <property type="protein sequence ID" value="ATC89034.1"/>
    <property type="molecule type" value="Genomic_DNA"/>
</dbReference>
<evidence type="ECO:0008006" key="4">
    <source>
        <dbReference type="Google" id="ProtNLM"/>
    </source>
</evidence>
<name>A0A290SA64_9GAMM</name>
<proteinExistence type="predicted"/>
<feature type="transmembrane region" description="Helical" evidence="1">
    <location>
        <begin position="162"/>
        <end position="182"/>
    </location>
</feature>
<feature type="transmembrane region" description="Helical" evidence="1">
    <location>
        <begin position="60"/>
        <end position="79"/>
    </location>
</feature>
<gene>
    <name evidence="2" type="ORF">PARC_p0066</name>
</gene>
<protein>
    <recommendedName>
        <fullName evidence="4">SMODS and SLOG-associating 2TM effector domain-containing protein</fullName>
    </recommendedName>
</protein>
<evidence type="ECO:0000313" key="3">
    <source>
        <dbReference type="Proteomes" id="UP000016505"/>
    </source>
</evidence>
<reference evidence="2 3" key="1">
    <citation type="journal article" date="2012" name="J. Bacteriol.">
        <title>Genome sequences of type strains of seven species of the marine bacterium Pseudoalteromonas.</title>
        <authorList>
            <person name="Xie B.B."/>
            <person name="Shu Y.L."/>
            <person name="Qin Q.L."/>
            <person name="Rong J.C."/>
            <person name="Zhang X.Y."/>
            <person name="Chen X.L."/>
            <person name="Shi M."/>
            <person name="He H.L."/>
            <person name="Zhou B.C."/>
            <person name="Zhang Y.Z."/>
        </authorList>
    </citation>
    <scope>NUCLEOTIDE SEQUENCE [LARGE SCALE GENOMIC DNA]</scope>
    <source>
        <strain evidence="2 3">A 37-1-2</strain>
        <plasmid evidence="2 3">unnamed</plasmid>
    </source>
</reference>
<keyword evidence="2" id="KW-0614">Plasmid</keyword>